<evidence type="ECO:0000259" key="11">
    <source>
        <dbReference type="Pfam" id="PF13361"/>
    </source>
</evidence>
<dbReference type="PANTHER" id="PTHR11070">
    <property type="entry name" value="UVRD / RECB / PCRA DNA HELICASE FAMILY MEMBER"/>
    <property type="match status" value="1"/>
</dbReference>
<evidence type="ECO:0000256" key="9">
    <source>
        <dbReference type="SAM" id="Coils"/>
    </source>
</evidence>
<evidence type="ECO:0000256" key="4">
    <source>
        <dbReference type="ARBA" id="ARBA00022840"/>
    </source>
</evidence>
<dbReference type="Pfam" id="PF00580">
    <property type="entry name" value="UvrD-helicase"/>
    <property type="match status" value="1"/>
</dbReference>
<evidence type="ECO:0000256" key="7">
    <source>
        <dbReference type="ARBA" id="ARBA00034808"/>
    </source>
</evidence>
<feature type="coiled-coil region" evidence="9">
    <location>
        <begin position="9"/>
        <end position="36"/>
    </location>
</feature>
<keyword evidence="3" id="KW-0347">Helicase</keyword>
<evidence type="ECO:0000313" key="13">
    <source>
        <dbReference type="Proteomes" id="UP000229756"/>
    </source>
</evidence>
<feature type="domain" description="UvrD-like helicase C-terminal" evidence="11">
    <location>
        <begin position="526"/>
        <end position="623"/>
    </location>
</feature>
<proteinExistence type="predicted"/>
<keyword evidence="9" id="KW-0175">Coiled coil</keyword>
<keyword evidence="1" id="KW-0547">Nucleotide-binding</keyword>
<dbReference type="EC" id="5.6.2.4" evidence="7"/>
<evidence type="ECO:0000256" key="8">
    <source>
        <dbReference type="ARBA" id="ARBA00048988"/>
    </source>
</evidence>
<evidence type="ECO:0000256" key="2">
    <source>
        <dbReference type="ARBA" id="ARBA00022801"/>
    </source>
</evidence>
<keyword evidence="2" id="KW-0378">Hydrolase</keyword>
<dbReference type="InterPro" id="IPR027417">
    <property type="entry name" value="P-loop_NTPase"/>
</dbReference>
<comment type="catalytic activity">
    <reaction evidence="6">
        <text>Couples ATP hydrolysis with the unwinding of duplex DNA by translocating in the 3'-5' direction.</text>
        <dbReference type="EC" id="5.6.2.4"/>
    </reaction>
</comment>
<dbReference type="GO" id="GO:0003677">
    <property type="term" value="F:DNA binding"/>
    <property type="evidence" value="ECO:0007669"/>
    <property type="project" value="InterPro"/>
</dbReference>
<dbReference type="InterPro" id="IPR014017">
    <property type="entry name" value="DNA_helicase_UvrD-like_C"/>
</dbReference>
<dbReference type="Proteomes" id="UP000229756">
    <property type="component" value="Unassembled WGS sequence"/>
</dbReference>
<evidence type="ECO:0000259" key="10">
    <source>
        <dbReference type="Pfam" id="PF00580"/>
    </source>
</evidence>
<name>A0A2M8ELZ2_UNCKA</name>
<organism evidence="12 13">
    <name type="scientific">candidate division WWE3 bacterium CG_4_9_14_0_2_um_filter_35_11</name>
    <dbReference type="NCBI Taxonomy" id="1975077"/>
    <lineage>
        <taxon>Bacteria</taxon>
        <taxon>Katanobacteria</taxon>
    </lineage>
</organism>
<dbReference type="AlphaFoldDB" id="A0A2M8ELZ2"/>
<evidence type="ECO:0000256" key="1">
    <source>
        <dbReference type="ARBA" id="ARBA00022741"/>
    </source>
</evidence>
<comment type="catalytic activity">
    <reaction evidence="8">
        <text>ATP + H2O = ADP + phosphate + H(+)</text>
        <dbReference type="Rhea" id="RHEA:13065"/>
        <dbReference type="ChEBI" id="CHEBI:15377"/>
        <dbReference type="ChEBI" id="CHEBI:15378"/>
        <dbReference type="ChEBI" id="CHEBI:30616"/>
        <dbReference type="ChEBI" id="CHEBI:43474"/>
        <dbReference type="ChEBI" id="CHEBI:456216"/>
        <dbReference type="EC" id="5.6.2.4"/>
    </reaction>
</comment>
<dbReference type="EMBL" id="PFSJ01000013">
    <property type="protein sequence ID" value="PJC23753.1"/>
    <property type="molecule type" value="Genomic_DNA"/>
</dbReference>
<dbReference type="GO" id="GO:0000725">
    <property type="term" value="P:recombinational repair"/>
    <property type="evidence" value="ECO:0007669"/>
    <property type="project" value="TreeGrafter"/>
</dbReference>
<dbReference type="Gene3D" id="3.40.50.300">
    <property type="entry name" value="P-loop containing nucleotide triphosphate hydrolases"/>
    <property type="match status" value="2"/>
</dbReference>
<dbReference type="GO" id="GO:0005524">
    <property type="term" value="F:ATP binding"/>
    <property type="evidence" value="ECO:0007669"/>
    <property type="project" value="UniProtKB-KW"/>
</dbReference>
<dbReference type="PANTHER" id="PTHR11070:SF17">
    <property type="entry name" value="DNA HELICASE IV"/>
    <property type="match status" value="1"/>
</dbReference>
<sequence length="694" mass="80618">MDTIEISEHKHLNEILELLKDEYSSLKSDIKNIEDDYSAKLKEASEEARQDDAVETIKIANRMMQSRDYIFKRNYVKRMESQIQTPYFARIDFVMEDSKQSLVIYIGKHSFLPKNIVHRISDWRAPISSLYYNYQKPQKNVKYEFDIPIKYQPWKIEHKLIKGDLNLRRNIDIVNQKISGIYDNNLRVDLLSEAIKKKTGGVLEDIVKTIQAGQNEIIRSNPYKLNVIQGTAGSGKTTVAIHRISYLFYTFKDEIREDNTLLLSSSKILVNYVAKTLPELEIYSLTRNTLLGLIIDIFKSNKLDFKEINFTKERNGNWVDTDINEINNKIETFSNRYKEKIHAELKTKPYYKEFNIERQLLRMENRPAFYQLKSINENIKNEISELNEGFGKGNLIISRKIETLTTATKEIDKILKAFKPIEVYDKFVGLKKFDRKNIDIDEISIMYLLIDNLYGLDQTKYKQVIVDEGQDLSLINYLAIKNLSEGLGITILGDLNQATEDEMGLKDWKDLEEIFAKDDISYHEIKISYRTTKQIIELAKSILQKFPTFKHLPEPFRREGENPKIINFKNKIDLLAQISKDIENINSDNHQRSIGIIEPDTSELDNTAHLLKSLSINCILVDEKFEDFNSSGTYLIPQSLVKGLEFDTVFIIDPNEKIFPKTPIGAKKLFVACTRSINRLFIYGILNTNSLLCP</sequence>
<feature type="domain" description="UvrD-like helicase ATP-binding" evidence="10">
    <location>
        <begin position="214"/>
        <end position="498"/>
    </location>
</feature>
<evidence type="ECO:0000256" key="3">
    <source>
        <dbReference type="ARBA" id="ARBA00022806"/>
    </source>
</evidence>
<evidence type="ECO:0000313" key="12">
    <source>
        <dbReference type="EMBL" id="PJC23753.1"/>
    </source>
</evidence>
<dbReference type="GO" id="GO:0005829">
    <property type="term" value="C:cytosol"/>
    <property type="evidence" value="ECO:0007669"/>
    <property type="project" value="TreeGrafter"/>
</dbReference>
<dbReference type="Pfam" id="PF13361">
    <property type="entry name" value="UvrD_C"/>
    <property type="match status" value="1"/>
</dbReference>
<reference evidence="13" key="1">
    <citation type="submission" date="2017-09" db="EMBL/GenBank/DDBJ databases">
        <title>Depth-based differentiation of microbial function through sediment-hosted aquifers and enrichment of novel symbionts in the deep terrestrial subsurface.</title>
        <authorList>
            <person name="Probst A.J."/>
            <person name="Ladd B."/>
            <person name="Jarett J.K."/>
            <person name="Geller-Mcgrath D.E."/>
            <person name="Sieber C.M.K."/>
            <person name="Emerson J.B."/>
            <person name="Anantharaman K."/>
            <person name="Thomas B.C."/>
            <person name="Malmstrom R."/>
            <person name="Stieglmeier M."/>
            <person name="Klingl A."/>
            <person name="Woyke T."/>
            <person name="Ryan C.M."/>
            <person name="Banfield J.F."/>
        </authorList>
    </citation>
    <scope>NUCLEOTIDE SEQUENCE [LARGE SCALE GENOMIC DNA]</scope>
</reference>
<evidence type="ECO:0000256" key="6">
    <source>
        <dbReference type="ARBA" id="ARBA00034617"/>
    </source>
</evidence>
<dbReference type="SUPFAM" id="SSF52540">
    <property type="entry name" value="P-loop containing nucleoside triphosphate hydrolases"/>
    <property type="match status" value="1"/>
</dbReference>
<evidence type="ECO:0000256" key="5">
    <source>
        <dbReference type="ARBA" id="ARBA00023235"/>
    </source>
</evidence>
<dbReference type="InterPro" id="IPR014016">
    <property type="entry name" value="UvrD-like_ATP-bd"/>
</dbReference>
<dbReference type="GO" id="GO:0016887">
    <property type="term" value="F:ATP hydrolysis activity"/>
    <property type="evidence" value="ECO:0007669"/>
    <property type="project" value="RHEA"/>
</dbReference>
<comment type="caution">
    <text evidence="12">The sequence shown here is derived from an EMBL/GenBank/DDBJ whole genome shotgun (WGS) entry which is preliminary data.</text>
</comment>
<gene>
    <name evidence="12" type="ORF">CO058_01770</name>
</gene>
<dbReference type="GO" id="GO:0043138">
    <property type="term" value="F:3'-5' DNA helicase activity"/>
    <property type="evidence" value="ECO:0007669"/>
    <property type="project" value="UniProtKB-EC"/>
</dbReference>
<dbReference type="InterPro" id="IPR000212">
    <property type="entry name" value="DNA_helicase_UvrD/REP"/>
</dbReference>
<keyword evidence="5" id="KW-0413">Isomerase</keyword>
<protein>
    <recommendedName>
        <fullName evidence="7">DNA 3'-5' helicase</fullName>
        <ecNumber evidence="7">5.6.2.4</ecNumber>
    </recommendedName>
</protein>
<accession>A0A2M8ELZ2</accession>
<keyword evidence="4" id="KW-0067">ATP-binding</keyword>